<name>A0A1H7PPT2_9BURK</name>
<dbReference type="EMBL" id="FOAJ01000007">
    <property type="protein sequence ID" value="SEL37265.1"/>
    <property type="molecule type" value="Genomic_DNA"/>
</dbReference>
<dbReference type="Proteomes" id="UP000199120">
    <property type="component" value="Unassembled WGS sequence"/>
</dbReference>
<keyword evidence="1" id="KW-0812">Transmembrane</keyword>
<dbReference type="Pfam" id="PF16074">
    <property type="entry name" value="PilW"/>
    <property type="match status" value="1"/>
</dbReference>
<gene>
    <name evidence="2" type="ORF">SAMN05192542_10772</name>
</gene>
<keyword evidence="3" id="KW-1185">Reference proteome</keyword>
<dbReference type="OrthoDB" id="8891327at2"/>
<evidence type="ECO:0000256" key="1">
    <source>
        <dbReference type="SAM" id="Phobius"/>
    </source>
</evidence>
<dbReference type="STRING" id="416943.SAMN05445871_0930"/>
<keyword evidence="1" id="KW-0472">Membrane</keyword>
<dbReference type="InterPro" id="IPR032092">
    <property type="entry name" value="PilW"/>
</dbReference>
<evidence type="ECO:0000313" key="2">
    <source>
        <dbReference type="EMBL" id="SEL37265.1"/>
    </source>
</evidence>
<organism evidence="2 3">
    <name type="scientific">Paraburkholderia caballeronis</name>
    <dbReference type="NCBI Taxonomy" id="416943"/>
    <lineage>
        <taxon>Bacteria</taxon>
        <taxon>Pseudomonadati</taxon>
        <taxon>Pseudomonadota</taxon>
        <taxon>Betaproteobacteria</taxon>
        <taxon>Burkholderiales</taxon>
        <taxon>Burkholderiaceae</taxon>
        <taxon>Paraburkholderia</taxon>
    </lineage>
</organism>
<reference evidence="3" key="1">
    <citation type="submission" date="2016-10" db="EMBL/GenBank/DDBJ databases">
        <authorList>
            <person name="Varghese N."/>
            <person name="Submissions S."/>
        </authorList>
    </citation>
    <scope>NUCLEOTIDE SEQUENCE [LARGE SCALE GENOMIC DNA]</scope>
    <source>
        <strain evidence="3">LMG 26416</strain>
    </source>
</reference>
<evidence type="ECO:0000313" key="3">
    <source>
        <dbReference type="Proteomes" id="UP000199120"/>
    </source>
</evidence>
<protein>
    <submittedName>
        <fullName evidence="2">Type IV pilus assembly protein PilW</fullName>
    </submittedName>
</protein>
<feature type="transmembrane region" description="Helical" evidence="1">
    <location>
        <begin position="20"/>
        <end position="38"/>
    </location>
</feature>
<dbReference type="GO" id="GO:0043683">
    <property type="term" value="P:type IV pilus assembly"/>
    <property type="evidence" value="ECO:0007669"/>
    <property type="project" value="InterPro"/>
</dbReference>
<dbReference type="AlphaFoldDB" id="A0A1H7PPT2"/>
<accession>A0A1H7PPT2</accession>
<sequence>MRPRCPLTVRASRGHTLLELMIAAALGIVVVAGTVAAYRSQRAAFAYAADAARIHDAGMNALLLIGEQIQMAGFEPADSTDDVVAAPLFGCTSGRPVVAHDTVTCEPLSSRSDGIAVRYVGDGESTWLSATGQVTDCLGQAVGPPGATVVNRFYAKPGASTGEPELYCEGAGNEGTAQPLVEGVERLRLRYWLDGAAQAVDASALTSDQWAMVAAVDLCVLVRGAALGRRVRYVDCDGVSSAADDGRARRAFRRHVAIRNRPGAQP</sequence>
<proteinExistence type="predicted"/>
<keyword evidence="1" id="KW-1133">Transmembrane helix</keyword>
<dbReference type="RefSeq" id="WP_090542648.1">
    <property type="nucleotide sequence ID" value="NZ_FNSR01000001.1"/>
</dbReference>